<evidence type="ECO:0000313" key="2">
    <source>
        <dbReference type="EMBL" id="TDZ35002.1"/>
    </source>
</evidence>
<dbReference type="PANTHER" id="PTHR31642">
    <property type="entry name" value="TRICHOTHECENE 3-O-ACETYLTRANSFERASE"/>
    <property type="match status" value="1"/>
</dbReference>
<sequence length="474" mass="52969">MSSREVFQLRPLGWEQDPEEERFKLSTLDPTPQCAYNHYVLFFRLEDAKKSEAVEVVKTGLQRTLSQARYMCGTIEHDPEGGLSFVKRKDSAVQFVVHRLDPKGEHPSLDAIEKAHFSGHSLQDVNLWSIPELTWGERPEAIPDRSPAVSAYQLNLLEGGLILSMHHHHYSCDVMGWSNFTRQLAENCHAIFNATAFPSWDPACIDASRFTKTLPAESLVDGPPVPAKHPGHREQQPVLFHLPKRKAEALKKLATPTDPEAHWISTYDAVCAYIWRMLSKVRAPLHNPDPSATLWWGEAVNMRPRLSKPPVPERMMRNVVAGAFSDTAPVPALTVADVVSDAPLSKLAGYIRALTESCNEQHLGLLIDLIAPIRDKRTISLRVDAHPPMSMFVTDHRPADVSAFDFGFAKPITHRHVWGDLVTAGVVLIYPPVGSAAAAADEGCTFAITMEKELVPKLVEDAEWTEYFEYRGID</sequence>
<keyword evidence="3" id="KW-1185">Reference proteome</keyword>
<gene>
    <name evidence="2" type="ORF">CTRI78_v011562</name>
</gene>
<keyword evidence="1 2" id="KW-0808">Transferase</keyword>
<name>A0A4R8Q8T0_COLTR</name>
<dbReference type="Gene3D" id="3.30.559.10">
    <property type="entry name" value="Chloramphenicol acetyltransferase-like domain"/>
    <property type="match status" value="2"/>
</dbReference>
<evidence type="ECO:0000313" key="3">
    <source>
        <dbReference type="Proteomes" id="UP000295703"/>
    </source>
</evidence>
<dbReference type="EMBL" id="RYZW01000343">
    <property type="protein sequence ID" value="TDZ35002.1"/>
    <property type="molecule type" value="Genomic_DNA"/>
</dbReference>
<comment type="caution">
    <text evidence="2">The sequence shown here is derived from an EMBL/GenBank/DDBJ whole genome shotgun (WGS) entry which is preliminary data.</text>
</comment>
<evidence type="ECO:0000256" key="1">
    <source>
        <dbReference type="ARBA" id="ARBA00022679"/>
    </source>
</evidence>
<organism evidence="2 3">
    <name type="scientific">Colletotrichum trifolii</name>
    <dbReference type="NCBI Taxonomy" id="5466"/>
    <lineage>
        <taxon>Eukaryota</taxon>
        <taxon>Fungi</taxon>
        <taxon>Dikarya</taxon>
        <taxon>Ascomycota</taxon>
        <taxon>Pezizomycotina</taxon>
        <taxon>Sordariomycetes</taxon>
        <taxon>Hypocreomycetidae</taxon>
        <taxon>Glomerellales</taxon>
        <taxon>Glomerellaceae</taxon>
        <taxon>Colletotrichum</taxon>
        <taxon>Colletotrichum orbiculare species complex</taxon>
    </lineage>
</organism>
<dbReference type="Pfam" id="PF02458">
    <property type="entry name" value="Transferase"/>
    <property type="match status" value="1"/>
</dbReference>
<protein>
    <submittedName>
        <fullName evidence="2">Trichothecene 3-O-acetyltransferase TRI101</fullName>
    </submittedName>
</protein>
<dbReference type="PANTHER" id="PTHR31642:SF310">
    <property type="entry name" value="FATTY ALCOHOL:CAFFEOYL-COA ACYLTRANSFERASE"/>
    <property type="match status" value="1"/>
</dbReference>
<reference evidence="2 3" key="1">
    <citation type="submission" date="2018-12" db="EMBL/GenBank/DDBJ databases">
        <title>Genome sequence and assembly of Colletotrichum trifolii.</title>
        <authorList>
            <person name="Gan P."/>
            <person name="Shirasu K."/>
        </authorList>
    </citation>
    <scope>NUCLEOTIDE SEQUENCE [LARGE SCALE GENOMIC DNA]</scope>
    <source>
        <strain evidence="2 3">543-2</strain>
    </source>
</reference>
<dbReference type="GO" id="GO:0016747">
    <property type="term" value="F:acyltransferase activity, transferring groups other than amino-acyl groups"/>
    <property type="evidence" value="ECO:0007669"/>
    <property type="project" value="TreeGrafter"/>
</dbReference>
<dbReference type="AlphaFoldDB" id="A0A4R8Q8T0"/>
<dbReference type="InterPro" id="IPR050317">
    <property type="entry name" value="Plant_Fungal_Acyltransferase"/>
</dbReference>
<dbReference type="STRING" id="5466.A0A4R8Q8T0"/>
<dbReference type="InterPro" id="IPR023213">
    <property type="entry name" value="CAT-like_dom_sf"/>
</dbReference>
<dbReference type="Proteomes" id="UP000295703">
    <property type="component" value="Unassembled WGS sequence"/>
</dbReference>
<proteinExistence type="predicted"/>
<accession>A0A4R8Q8T0</accession>